<dbReference type="InterPro" id="IPR007867">
    <property type="entry name" value="GMC_OxRtase_C"/>
</dbReference>
<dbReference type="GO" id="GO:0016614">
    <property type="term" value="F:oxidoreductase activity, acting on CH-OH group of donors"/>
    <property type="evidence" value="ECO:0007669"/>
    <property type="project" value="InterPro"/>
</dbReference>
<reference evidence="6" key="1">
    <citation type="submission" date="2020-01" db="EMBL/GenBank/DDBJ databases">
        <authorList>
            <person name="Feng Z.H.Z."/>
        </authorList>
    </citation>
    <scope>NUCLEOTIDE SEQUENCE</scope>
    <source>
        <strain evidence="6">CBS107.38</strain>
    </source>
</reference>
<feature type="signal peptide" evidence="4">
    <location>
        <begin position="1"/>
        <end position="18"/>
    </location>
</feature>
<dbReference type="PIRSF" id="PIRSF000137">
    <property type="entry name" value="Alcohol_oxidase"/>
    <property type="match status" value="1"/>
</dbReference>
<dbReference type="Proteomes" id="UP000596902">
    <property type="component" value="Unassembled WGS sequence"/>
</dbReference>
<reference evidence="6" key="2">
    <citation type="submission" date="2020-08" db="EMBL/GenBank/DDBJ databases">
        <title>Draft Genome Sequence of Cumin Blight Pathogen Alternaria burnsii.</title>
        <authorList>
            <person name="Feng Z."/>
        </authorList>
    </citation>
    <scope>NUCLEOTIDE SEQUENCE</scope>
    <source>
        <strain evidence="6">CBS107.38</strain>
    </source>
</reference>
<sequence length="619" mass="66676">MFLRTTVAVVALLGAASALPSDAPQVHKRAGKNTYDYVIIGGGISGLVAANRLSEDKKKSVLVIEAGGADDNMNIRLPYAATYPINTTLFWGFVAEPEPFLANLTYAGLAAQVLGGGSIVNGMAYDRGSIADFDAWEALGNKGWGWSGMYPFYKKSTTFIPPPADVAAEFNITWDPTAYGNGPLKIGISDFQYPDTKDYFKAFQGAGAKMQLDGNNGDAYGASWWANTMNPETGERSHARNSYYEPVSTRSNLNVLLDTLATELVFDSGKELTAKGVKITNKKTNTTSVVYAKKEVILAAGAFNTPKLLQVSGIGPKSVLQAAGIPVKLENDAVGSNFQDHPYMGVAFNISNMSTPNPTSLDTDPAFNASAWAEYRANRTGPLTLARGNSLAFIPLPEIDPKRYRSLAKQLTGQKDDAYLPSIYKNNKKLLKGVRAQRKILAGLYQNPEAGMTEYAIPASGSYELVALEKPVSRGTIMINPANPQGPPVILYNAMSNPLDKAILASSVRWIRQVWARPELAKFSPVELAPGPQYTSDEDIINVSIQSQAITPSLAHPSCSCPMMPEEMGGCVSDKLLFYGVKNLSIIDASIMPLIPSQHIQSTMYAIGEKAASIIKSRG</sequence>
<evidence type="ECO:0000313" key="6">
    <source>
        <dbReference type="EMBL" id="KAF7678564.1"/>
    </source>
</evidence>
<dbReference type="Pfam" id="PF00732">
    <property type="entry name" value="GMC_oxred_N"/>
    <property type="match status" value="1"/>
</dbReference>
<keyword evidence="7" id="KW-1185">Reference proteome</keyword>
<dbReference type="RefSeq" id="XP_038788699.1">
    <property type="nucleotide sequence ID" value="XM_038928992.1"/>
</dbReference>
<dbReference type="PANTHER" id="PTHR11552">
    <property type="entry name" value="GLUCOSE-METHANOL-CHOLINE GMC OXIDOREDUCTASE"/>
    <property type="match status" value="1"/>
</dbReference>
<accession>A0A8H7EHX4</accession>
<dbReference type="InterPro" id="IPR012132">
    <property type="entry name" value="GMC_OxRdtase"/>
</dbReference>
<keyword evidence="4" id="KW-0732">Signal</keyword>
<evidence type="ECO:0000313" key="7">
    <source>
        <dbReference type="Proteomes" id="UP000596902"/>
    </source>
</evidence>
<comment type="cofactor">
    <cofactor evidence="3">
        <name>FAD</name>
        <dbReference type="ChEBI" id="CHEBI:57692"/>
    </cofactor>
</comment>
<gene>
    <name evidence="6" type="ORF">GT037_003945</name>
</gene>
<dbReference type="InterPro" id="IPR000172">
    <property type="entry name" value="GMC_OxRdtase_N"/>
</dbReference>
<proteinExistence type="inferred from homology"/>
<comment type="similarity">
    <text evidence="1">Belongs to the GMC oxidoreductase family.</text>
</comment>
<evidence type="ECO:0000256" key="1">
    <source>
        <dbReference type="ARBA" id="ARBA00010790"/>
    </source>
</evidence>
<dbReference type="GeneID" id="62202170"/>
<dbReference type="EMBL" id="JAAABM010000004">
    <property type="protein sequence ID" value="KAF7678564.1"/>
    <property type="molecule type" value="Genomic_DNA"/>
</dbReference>
<feature type="binding site" evidence="3">
    <location>
        <position position="113"/>
    </location>
    <ligand>
        <name>FAD</name>
        <dbReference type="ChEBI" id="CHEBI:57692"/>
    </ligand>
</feature>
<dbReference type="GO" id="GO:0044550">
    <property type="term" value="P:secondary metabolite biosynthetic process"/>
    <property type="evidence" value="ECO:0007669"/>
    <property type="project" value="TreeGrafter"/>
</dbReference>
<evidence type="ECO:0000256" key="3">
    <source>
        <dbReference type="PIRSR" id="PIRSR000137-2"/>
    </source>
</evidence>
<name>A0A8H7EHX4_9PLEO</name>
<dbReference type="PROSITE" id="PS00624">
    <property type="entry name" value="GMC_OXRED_2"/>
    <property type="match status" value="1"/>
</dbReference>
<dbReference type="PANTHER" id="PTHR11552:SF115">
    <property type="entry name" value="DEHYDROGENASE XPTC-RELATED"/>
    <property type="match status" value="1"/>
</dbReference>
<dbReference type="Pfam" id="PF05199">
    <property type="entry name" value="GMC_oxred_C"/>
    <property type="match status" value="1"/>
</dbReference>
<feature type="domain" description="Glucose-methanol-choline oxidoreductase N-terminal" evidence="5">
    <location>
        <begin position="301"/>
        <end position="315"/>
    </location>
</feature>
<evidence type="ECO:0000256" key="4">
    <source>
        <dbReference type="SAM" id="SignalP"/>
    </source>
</evidence>
<protein>
    <submittedName>
        <fullName evidence="6">Gmc oxidoreductase</fullName>
    </submittedName>
</protein>
<feature type="active site" description="Proton acceptor" evidence="2">
    <location>
        <position position="599"/>
    </location>
</feature>
<feature type="chain" id="PRO_5034105313" evidence="4">
    <location>
        <begin position="19"/>
        <end position="619"/>
    </location>
</feature>
<dbReference type="AlphaFoldDB" id="A0A8H7EHX4"/>
<keyword evidence="3" id="KW-0274">FAD</keyword>
<dbReference type="Gene3D" id="3.30.560.10">
    <property type="entry name" value="Glucose Oxidase, domain 3"/>
    <property type="match status" value="1"/>
</dbReference>
<evidence type="ECO:0000259" key="5">
    <source>
        <dbReference type="PROSITE" id="PS00624"/>
    </source>
</evidence>
<keyword evidence="3" id="KW-0285">Flavoprotein</keyword>
<organism evidence="6 7">
    <name type="scientific">Alternaria burnsii</name>
    <dbReference type="NCBI Taxonomy" id="1187904"/>
    <lineage>
        <taxon>Eukaryota</taxon>
        <taxon>Fungi</taxon>
        <taxon>Dikarya</taxon>
        <taxon>Ascomycota</taxon>
        <taxon>Pezizomycotina</taxon>
        <taxon>Dothideomycetes</taxon>
        <taxon>Pleosporomycetidae</taxon>
        <taxon>Pleosporales</taxon>
        <taxon>Pleosporineae</taxon>
        <taxon>Pleosporaceae</taxon>
        <taxon>Alternaria</taxon>
        <taxon>Alternaria sect. Alternaria</taxon>
    </lineage>
</organism>
<comment type="caution">
    <text evidence="6">The sequence shown here is derived from an EMBL/GenBank/DDBJ whole genome shotgun (WGS) entry which is preliminary data.</text>
</comment>
<dbReference type="GO" id="GO:0050660">
    <property type="term" value="F:flavin adenine dinucleotide binding"/>
    <property type="evidence" value="ECO:0007669"/>
    <property type="project" value="InterPro"/>
</dbReference>
<dbReference type="InterPro" id="IPR036188">
    <property type="entry name" value="FAD/NAD-bd_sf"/>
</dbReference>
<dbReference type="Gene3D" id="3.50.50.60">
    <property type="entry name" value="FAD/NAD(P)-binding domain"/>
    <property type="match status" value="1"/>
</dbReference>
<dbReference type="SUPFAM" id="SSF54373">
    <property type="entry name" value="FAD-linked reductases, C-terminal domain"/>
    <property type="match status" value="1"/>
</dbReference>
<dbReference type="SUPFAM" id="SSF51905">
    <property type="entry name" value="FAD/NAD(P)-binding domain"/>
    <property type="match status" value="1"/>
</dbReference>
<evidence type="ECO:0000256" key="2">
    <source>
        <dbReference type="PIRSR" id="PIRSR000137-1"/>
    </source>
</evidence>
<feature type="active site" description="Proton donor" evidence="2">
    <location>
        <position position="556"/>
    </location>
</feature>